<protein>
    <submittedName>
        <fullName evidence="1">Uncharacterized protein</fullName>
    </submittedName>
</protein>
<dbReference type="EMBL" id="JAGQLN010000013">
    <property type="protein sequence ID" value="MCA9377003.1"/>
    <property type="molecule type" value="Genomic_DNA"/>
</dbReference>
<sequence length="209" mass="23948">MKAQTRARITTPTQDHLDVLDIKDDLIISKNGTVSIVIKTNAVNFDLLSEQEQDNKIYAFAGMLNSLNFHLQILVMTERIDIGNYIEYLQAQAQRQMSDGLRHQLSIYTQFIQNLIVTNDVLDKNFYIVVPYNSGGAAVVGAKIRKNNNTQQLLSEEQKLRIIEQGRIFLLPKRDHILKQLGRMGLIGHQLTTTELIELFYSIYNPEED</sequence>
<evidence type="ECO:0000313" key="2">
    <source>
        <dbReference type="Proteomes" id="UP000741282"/>
    </source>
</evidence>
<reference evidence="1" key="2">
    <citation type="journal article" date="2021" name="Microbiome">
        <title>Successional dynamics and alternative stable states in a saline activated sludge microbial community over 9 years.</title>
        <authorList>
            <person name="Wang Y."/>
            <person name="Ye J."/>
            <person name="Ju F."/>
            <person name="Liu L."/>
            <person name="Boyd J.A."/>
            <person name="Deng Y."/>
            <person name="Parks D.H."/>
            <person name="Jiang X."/>
            <person name="Yin X."/>
            <person name="Woodcroft B.J."/>
            <person name="Tyson G.W."/>
            <person name="Hugenholtz P."/>
            <person name="Polz M.F."/>
            <person name="Zhang T."/>
        </authorList>
    </citation>
    <scope>NUCLEOTIDE SEQUENCE</scope>
    <source>
        <strain evidence="1">HKST-UBA17</strain>
    </source>
</reference>
<comment type="caution">
    <text evidence="1">The sequence shown here is derived from an EMBL/GenBank/DDBJ whole genome shotgun (WGS) entry which is preliminary data.</text>
</comment>
<proteinExistence type="predicted"/>
<dbReference type="Proteomes" id="UP000741282">
    <property type="component" value="Unassembled WGS sequence"/>
</dbReference>
<accession>A0A955I5D1</accession>
<organism evidence="1 2">
    <name type="scientific">Candidatus Dojkabacteria bacterium</name>
    <dbReference type="NCBI Taxonomy" id="2099670"/>
    <lineage>
        <taxon>Bacteria</taxon>
        <taxon>Candidatus Dojkabacteria</taxon>
    </lineage>
</organism>
<reference evidence="1" key="1">
    <citation type="submission" date="2020-04" db="EMBL/GenBank/DDBJ databases">
        <authorList>
            <person name="Zhang T."/>
        </authorList>
    </citation>
    <scope>NUCLEOTIDE SEQUENCE</scope>
    <source>
        <strain evidence="1">HKST-UBA17</strain>
    </source>
</reference>
<dbReference type="AlphaFoldDB" id="A0A955I5D1"/>
<name>A0A955I5D1_9BACT</name>
<evidence type="ECO:0000313" key="1">
    <source>
        <dbReference type="EMBL" id="MCA9377003.1"/>
    </source>
</evidence>
<gene>
    <name evidence="1" type="ORF">KC685_03730</name>
</gene>